<dbReference type="SUPFAM" id="SSF63570">
    <property type="entry name" value="PABC (PABP) domain"/>
    <property type="match status" value="1"/>
</dbReference>
<reference evidence="1" key="1">
    <citation type="submission" date="2023-06" db="EMBL/GenBank/DDBJ databases">
        <authorList>
            <person name="Noh H."/>
        </authorList>
    </citation>
    <scope>NUCLEOTIDE SEQUENCE</scope>
    <source>
        <strain evidence="1">DUCC20226</strain>
    </source>
</reference>
<dbReference type="Proteomes" id="UP001265746">
    <property type="component" value="Unassembled WGS sequence"/>
</dbReference>
<sequence>MLLDRSSHHELLQILDNDRVFRAHVQEAKTVYKAHIRRLREESAEMEEAPFTLPTTPEPSRNHQYDPSVQIHTYRRPRRFATADINNGRSSASDEARYNARVNTALLPQHPWPRPQSQIQQNAQNRNLRRVLQAADRNGNGVHLQFLNGVLIFRWVGTGNELQIDMEGAMVSIINRPRFHTPTPFSFFFFEADSGRHIAEPRYPDTILYSQNCHQFADRIIDLVCSHCPLVQKPILGLPSVVLHFRCESAALGLEKGSGVMNGHMSEARLCWTDKR</sequence>
<accession>A0AAD9WA01</accession>
<dbReference type="EMBL" id="JAUJFL010000001">
    <property type="protein sequence ID" value="KAK2615273.1"/>
    <property type="molecule type" value="Genomic_DNA"/>
</dbReference>
<dbReference type="AlphaFoldDB" id="A0AAD9WA01"/>
<proteinExistence type="predicted"/>
<comment type="caution">
    <text evidence="1">The sequence shown here is derived from an EMBL/GenBank/DDBJ whole genome shotgun (WGS) entry which is preliminary data.</text>
</comment>
<protein>
    <submittedName>
        <fullName evidence="1">Uncharacterized protein</fullName>
    </submittedName>
</protein>
<evidence type="ECO:0000313" key="1">
    <source>
        <dbReference type="EMBL" id="KAK2615273.1"/>
    </source>
</evidence>
<keyword evidence="2" id="KW-1185">Reference proteome</keyword>
<evidence type="ECO:0000313" key="2">
    <source>
        <dbReference type="Proteomes" id="UP001265746"/>
    </source>
</evidence>
<name>A0AAD9WA01_PHOAM</name>
<dbReference type="GO" id="GO:0003723">
    <property type="term" value="F:RNA binding"/>
    <property type="evidence" value="ECO:0007669"/>
    <property type="project" value="InterPro"/>
</dbReference>
<dbReference type="InterPro" id="IPR036053">
    <property type="entry name" value="PABP-dom"/>
</dbReference>
<gene>
    <name evidence="1" type="ORF">N8I77_002038</name>
</gene>
<organism evidence="1 2">
    <name type="scientific">Phomopsis amygdali</name>
    <name type="common">Fusicoccum amygdali</name>
    <dbReference type="NCBI Taxonomy" id="1214568"/>
    <lineage>
        <taxon>Eukaryota</taxon>
        <taxon>Fungi</taxon>
        <taxon>Dikarya</taxon>
        <taxon>Ascomycota</taxon>
        <taxon>Pezizomycotina</taxon>
        <taxon>Sordariomycetes</taxon>
        <taxon>Sordariomycetidae</taxon>
        <taxon>Diaporthales</taxon>
        <taxon>Diaporthaceae</taxon>
        <taxon>Diaporthe</taxon>
    </lineage>
</organism>
<dbReference type="Gene3D" id="1.10.1900.10">
    <property type="entry name" value="c-terminal domain of poly(a) binding protein"/>
    <property type="match status" value="1"/>
</dbReference>